<feature type="domain" description="RNA 2-O ribose methyltransferase substrate binding" evidence="7">
    <location>
        <begin position="4"/>
        <end position="80"/>
    </location>
</feature>
<dbReference type="InterPro" id="IPR029026">
    <property type="entry name" value="tRNA_m1G_MTases_N"/>
</dbReference>
<comment type="catalytic activity">
    <reaction evidence="6">
        <text>guanosine(2251) in 23S rRNA + S-adenosyl-L-methionine = 2'-O-methylguanosine(2251) in 23S rRNA + S-adenosyl-L-homocysteine + H(+)</text>
        <dbReference type="Rhea" id="RHEA:24140"/>
        <dbReference type="Rhea" id="RHEA-COMP:10239"/>
        <dbReference type="Rhea" id="RHEA-COMP:10241"/>
        <dbReference type="ChEBI" id="CHEBI:15378"/>
        <dbReference type="ChEBI" id="CHEBI:57856"/>
        <dbReference type="ChEBI" id="CHEBI:59789"/>
        <dbReference type="ChEBI" id="CHEBI:74269"/>
        <dbReference type="ChEBI" id="CHEBI:74445"/>
        <dbReference type="EC" id="2.1.1.185"/>
    </reaction>
</comment>
<evidence type="ECO:0000256" key="2">
    <source>
        <dbReference type="ARBA" id="ARBA00022552"/>
    </source>
</evidence>
<dbReference type="OrthoDB" id="9785673at2"/>
<comment type="subunit">
    <text evidence="6">Homodimer.</text>
</comment>
<dbReference type="GO" id="GO:0003723">
    <property type="term" value="F:RNA binding"/>
    <property type="evidence" value="ECO:0007669"/>
    <property type="project" value="InterPro"/>
</dbReference>
<dbReference type="AlphaFoldDB" id="G2H286"/>
<evidence type="ECO:0000259" key="7">
    <source>
        <dbReference type="SMART" id="SM00967"/>
    </source>
</evidence>
<comment type="function">
    <text evidence="6">Specifically methylates the ribose of guanosine 2251 in 23S rRNA.</text>
</comment>
<evidence type="ECO:0000313" key="8">
    <source>
        <dbReference type="EMBL" id="EGY27891.1"/>
    </source>
</evidence>
<keyword evidence="3 6" id="KW-0489">Methyltransferase</keyword>
<dbReference type="GO" id="GO:0005829">
    <property type="term" value="C:cytosol"/>
    <property type="evidence" value="ECO:0007669"/>
    <property type="project" value="TreeGrafter"/>
</dbReference>
<reference evidence="8 9" key="1">
    <citation type="journal article" date="2012" name="Genome Res.">
        <title>Genomic basis of endosymbiont-conferred protection against an insect parasitoid.</title>
        <authorList>
            <person name="Hansen A.K."/>
            <person name="Vorburger C."/>
            <person name="Moran N.A."/>
        </authorList>
    </citation>
    <scope>NUCLEOTIDE SEQUENCE [LARGE SCALE GENOMIC DNA]</scope>
    <source>
        <strain evidence="9">R5.15</strain>
    </source>
</reference>
<keyword evidence="2 6" id="KW-0698">rRNA processing</keyword>
<keyword evidence="1 6" id="KW-0963">Cytoplasm</keyword>
<organism evidence="8 9">
    <name type="scientific">Candidatus Regiella insecticola 5.15</name>
    <dbReference type="NCBI Taxonomy" id="1005043"/>
    <lineage>
        <taxon>Bacteria</taxon>
        <taxon>Pseudomonadati</taxon>
        <taxon>Pseudomonadota</taxon>
        <taxon>Gammaproteobacteria</taxon>
        <taxon>Enterobacterales</taxon>
        <taxon>Enterobacteriaceae</taxon>
        <taxon>aphid secondary symbionts</taxon>
        <taxon>Candidatus Regiella</taxon>
    </lineage>
</organism>
<feature type="binding site" evidence="6">
    <location>
        <position position="229"/>
    </location>
    <ligand>
        <name>S-adenosyl-L-methionine</name>
        <dbReference type="ChEBI" id="CHEBI:59789"/>
    </ligand>
</feature>
<dbReference type="GO" id="GO:0070039">
    <property type="term" value="F:rRNA (guanosine-2'-O-)-methyltransferase activity"/>
    <property type="evidence" value="ECO:0007669"/>
    <property type="project" value="UniProtKB-UniRule"/>
</dbReference>
<dbReference type="PATRIC" id="fig|1005043.3.peg.2012"/>
<dbReference type="InterPro" id="IPR004441">
    <property type="entry name" value="rRNA_MeTrfase_TrmH"/>
</dbReference>
<feature type="binding site" evidence="6">
    <location>
        <position position="220"/>
    </location>
    <ligand>
        <name>S-adenosyl-L-methionine</name>
        <dbReference type="ChEBI" id="CHEBI:59789"/>
    </ligand>
</feature>
<evidence type="ECO:0000256" key="6">
    <source>
        <dbReference type="HAMAP-Rule" id="MF_01887"/>
    </source>
</evidence>
<dbReference type="Proteomes" id="UP000004116">
    <property type="component" value="Unassembled WGS sequence"/>
</dbReference>
<comment type="similarity">
    <text evidence="6">Belongs to the class IV-like SAM-binding methyltransferase superfamily. RNA methyltransferase TrmH family. RlmB subfamily.</text>
</comment>
<dbReference type="RefSeq" id="WP_006707810.1">
    <property type="nucleotide sequence ID" value="NZ_AGCA01000514.1"/>
</dbReference>
<protein>
    <recommendedName>
        <fullName evidence="6">23S rRNA (guanosine-2'-O-)-methyltransferase RlmB</fullName>
        <ecNumber evidence="6">2.1.1.185</ecNumber>
    </recommendedName>
    <alternativeName>
        <fullName evidence="6">23S rRNA (guanosine2251 2'-O)-methyltransferase</fullName>
    </alternativeName>
    <alternativeName>
        <fullName evidence="6">23S rRNA Gm2251 2'-O-methyltransferase</fullName>
    </alternativeName>
</protein>
<dbReference type="InterPro" id="IPR001537">
    <property type="entry name" value="SpoU_MeTrfase"/>
</dbReference>
<dbReference type="EMBL" id="AGCA01000514">
    <property type="protein sequence ID" value="EGY27891.1"/>
    <property type="molecule type" value="Genomic_DNA"/>
</dbReference>
<dbReference type="InterPro" id="IPR024915">
    <property type="entry name" value="23S_rRNA_MeTrfase_RlmB"/>
</dbReference>
<accession>G2H286</accession>
<dbReference type="Gene3D" id="3.30.1330.30">
    <property type="match status" value="1"/>
</dbReference>
<name>G2H286_9ENTR</name>
<proteinExistence type="inferred from homology"/>
<dbReference type="Pfam" id="PF00588">
    <property type="entry name" value="SpoU_methylase"/>
    <property type="match status" value="1"/>
</dbReference>
<evidence type="ECO:0000256" key="1">
    <source>
        <dbReference type="ARBA" id="ARBA00022490"/>
    </source>
</evidence>
<dbReference type="InterPro" id="IPR029064">
    <property type="entry name" value="Ribosomal_eL30-like_sf"/>
</dbReference>
<dbReference type="NCBIfam" id="TIGR00186">
    <property type="entry name" value="rRNA_methyl_3"/>
    <property type="match status" value="1"/>
</dbReference>
<dbReference type="PANTHER" id="PTHR46429:SF1">
    <property type="entry name" value="23S RRNA (GUANOSINE-2'-O-)-METHYLTRANSFERASE RLMB"/>
    <property type="match status" value="1"/>
</dbReference>
<feature type="binding site" evidence="6">
    <location>
        <position position="200"/>
    </location>
    <ligand>
        <name>S-adenosyl-L-methionine</name>
        <dbReference type="ChEBI" id="CHEBI:59789"/>
    </ligand>
</feature>
<evidence type="ECO:0000256" key="4">
    <source>
        <dbReference type="ARBA" id="ARBA00022679"/>
    </source>
</evidence>
<keyword evidence="4 6" id="KW-0808">Transferase</keyword>
<dbReference type="Pfam" id="PF08032">
    <property type="entry name" value="SpoU_sub_bind"/>
    <property type="match status" value="1"/>
</dbReference>
<dbReference type="Gene3D" id="3.40.1280.10">
    <property type="match status" value="1"/>
</dbReference>
<dbReference type="CDD" id="cd18103">
    <property type="entry name" value="SpoU-like_RlmB"/>
    <property type="match status" value="1"/>
</dbReference>
<evidence type="ECO:0000313" key="9">
    <source>
        <dbReference type="Proteomes" id="UP000004116"/>
    </source>
</evidence>
<gene>
    <name evidence="6" type="primary">rlmB</name>
    <name evidence="8" type="ORF">Rin_00021840</name>
</gene>
<dbReference type="FunFam" id="3.40.1280.10:FF:000005">
    <property type="entry name" value="23S rRNA (guanosine-2'-O-)-methyltransferase RlmB"/>
    <property type="match status" value="1"/>
</dbReference>
<keyword evidence="9" id="KW-1185">Reference proteome</keyword>
<dbReference type="EC" id="2.1.1.185" evidence="6"/>
<keyword evidence="5 6" id="KW-0949">S-adenosyl-L-methionine</keyword>
<dbReference type="SUPFAM" id="SSF55315">
    <property type="entry name" value="L30e-like"/>
    <property type="match status" value="1"/>
</dbReference>
<comment type="caution">
    <text evidence="8">The sequence shown here is derived from an EMBL/GenBank/DDBJ whole genome shotgun (WGS) entry which is preliminary data.</text>
</comment>
<dbReference type="InterPro" id="IPR013123">
    <property type="entry name" value="SpoU_subst-bd"/>
</dbReference>
<evidence type="ECO:0000256" key="5">
    <source>
        <dbReference type="ARBA" id="ARBA00022691"/>
    </source>
</evidence>
<dbReference type="HAMAP" id="MF_01887">
    <property type="entry name" value="23SrRNA_methyltr_B"/>
    <property type="match status" value="1"/>
</dbReference>
<evidence type="ECO:0000256" key="3">
    <source>
        <dbReference type="ARBA" id="ARBA00022603"/>
    </source>
</evidence>
<dbReference type="SMART" id="SM00967">
    <property type="entry name" value="SpoU_sub_bind"/>
    <property type="match status" value="1"/>
</dbReference>
<dbReference type="NCBIfam" id="NF008386">
    <property type="entry name" value="PRK11181.1"/>
    <property type="match status" value="1"/>
</dbReference>
<dbReference type="PANTHER" id="PTHR46429">
    <property type="entry name" value="23S RRNA (GUANOSINE-2'-O-)-METHYLTRANSFERASE RLMB"/>
    <property type="match status" value="1"/>
</dbReference>
<sequence length="253" mass="28072">MDEMIYGIHAVKALLEKEPHRLLEIFLQKDRHDRRLRSLISEIEAEGLQVQMAKRQWLDNQVNHEVHQGIVAKIRQGRQYQENDLLQLVEKLLADEKDPLLLILDGVTDPHNLGACLRSADAAGVHAVIVPKDHSAPLNATAKKVASGAAETVPLIVVTNLARTLRLLKEHNIWIVGTAGDAEQNLYQWKIQKSMALVMGSEGQGMRRLTREHCDELISIPLAGSVSSLNVSVATGVCLFEITRQRNLMAGAV</sequence>
<comment type="subcellular location">
    <subcellularLocation>
        <location evidence="6">Cytoplasm</location>
    </subcellularLocation>
</comment>
<dbReference type="SUPFAM" id="SSF75217">
    <property type="entry name" value="alpha/beta knot"/>
    <property type="match status" value="1"/>
</dbReference>
<dbReference type="InterPro" id="IPR029028">
    <property type="entry name" value="Alpha/beta_knot_MTases"/>
</dbReference>